<name>A0A336N5S1_CULSO</name>
<dbReference type="InterPro" id="IPR007150">
    <property type="entry name" value="HUS1/Mec3"/>
</dbReference>
<gene>
    <name evidence="5" type="primary">CSON007061</name>
    <name evidence="6" type="synonym">CSON010991</name>
</gene>
<evidence type="ECO:0000256" key="3">
    <source>
        <dbReference type="ARBA" id="ARBA00023242"/>
    </source>
</evidence>
<evidence type="ECO:0000313" key="5">
    <source>
        <dbReference type="EMBL" id="SSX33878.1"/>
    </source>
</evidence>
<dbReference type="GO" id="GO:0044778">
    <property type="term" value="P:meiotic DNA integrity checkpoint signaling"/>
    <property type="evidence" value="ECO:0007669"/>
    <property type="project" value="TreeGrafter"/>
</dbReference>
<protein>
    <recommendedName>
        <fullName evidence="4">Checkpoint protein</fullName>
    </recommendedName>
</protein>
<evidence type="ECO:0000256" key="4">
    <source>
        <dbReference type="PIRNR" id="PIRNR011312"/>
    </source>
</evidence>
<reference evidence="5" key="1">
    <citation type="submission" date="2018-07" db="EMBL/GenBank/DDBJ databases">
        <authorList>
            <person name="Quirk P.G."/>
            <person name="Krulwich T.A."/>
        </authorList>
    </citation>
    <scope>NUCLEOTIDE SEQUENCE</scope>
</reference>
<dbReference type="VEuPathDB" id="VectorBase:CSON010991"/>
<accession>A0A336N5S1</accession>
<dbReference type="EMBL" id="UFQT01004619">
    <property type="protein sequence ID" value="SSX35735.1"/>
    <property type="molecule type" value="Genomic_DNA"/>
</dbReference>
<dbReference type="GO" id="GO:0006289">
    <property type="term" value="P:nucleotide-excision repair"/>
    <property type="evidence" value="ECO:0007669"/>
    <property type="project" value="TreeGrafter"/>
</dbReference>
<keyword evidence="3" id="KW-0539">Nucleus</keyword>
<dbReference type="PANTHER" id="PTHR12900:SF0">
    <property type="entry name" value="CHECKPOINT PROTEIN"/>
    <property type="match status" value="1"/>
</dbReference>
<evidence type="ECO:0000313" key="6">
    <source>
        <dbReference type="EMBL" id="SSX35735.1"/>
    </source>
</evidence>
<dbReference type="GO" id="GO:0000723">
    <property type="term" value="P:telomere maintenance"/>
    <property type="evidence" value="ECO:0007669"/>
    <property type="project" value="TreeGrafter"/>
</dbReference>
<dbReference type="Gene3D" id="3.70.10.10">
    <property type="match status" value="1"/>
</dbReference>
<comment type="subcellular location">
    <subcellularLocation>
        <location evidence="1">Nucleus</location>
    </subcellularLocation>
</comment>
<dbReference type="PANTHER" id="PTHR12900">
    <property type="entry name" value="MITOTIC AND DNA DAMAGE CHECKPOINT PROTEIN HUS1"/>
    <property type="match status" value="1"/>
</dbReference>
<dbReference type="GO" id="GO:0031573">
    <property type="term" value="P:mitotic intra-S DNA damage checkpoint signaling"/>
    <property type="evidence" value="ECO:0007669"/>
    <property type="project" value="TreeGrafter"/>
</dbReference>
<dbReference type="GO" id="GO:0030896">
    <property type="term" value="C:checkpoint clamp complex"/>
    <property type="evidence" value="ECO:0007669"/>
    <property type="project" value="InterPro"/>
</dbReference>
<dbReference type="GO" id="GO:0000724">
    <property type="term" value="P:double-strand break repair via homologous recombination"/>
    <property type="evidence" value="ECO:0007669"/>
    <property type="project" value="TreeGrafter"/>
</dbReference>
<dbReference type="GO" id="GO:0005730">
    <property type="term" value="C:nucleolus"/>
    <property type="evidence" value="ECO:0007669"/>
    <property type="project" value="InterPro"/>
</dbReference>
<dbReference type="OMA" id="QVRVDNR"/>
<evidence type="ECO:0000256" key="1">
    <source>
        <dbReference type="ARBA" id="ARBA00004123"/>
    </source>
</evidence>
<sequence>MRFRAIINDANVMKEFVNILTSFAKMDKDVILNVKSNKIVVFLCCEDLQVSPVCWCDIESTSYFSQYDMVGESTEHNEIYFSVKSLNIMQTFAGFKRATDYLKLKLSQKPFICCMIETEIVGETTNHKKNMLLPIKIIPQRQWENYLLPTNTTFDMSITCTDVAKIRRAIDGAKNLAPEIRICITSDGLLAFLIEQDEYTTSWQFSQLTAEVQTKDDEGNEISETSCSVNARRFAQALAQHNFQHCSVTFSIKIDRLFKIELEVGRNVILTCILPGIFQSDI</sequence>
<dbReference type="VEuPathDB" id="VectorBase:CSON007061"/>
<dbReference type="AlphaFoldDB" id="A0A336N5S1"/>
<comment type="similarity">
    <text evidence="2 4">Belongs to the HUS1 family.</text>
</comment>
<evidence type="ECO:0000256" key="2">
    <source>
        <dbReference type="ARBA" id="ARBA00005563"/>
    </source>
</evidence>
<dbReference type="GO" id="GO:0033314">
    <property type="term" value="P:mitotic DNA replication checkpoint signaling"/>
    <property type="evidence" value="ECO:0007669"/>
    <property type="project" value="TreeGrafter"/>
</dbReference>
<proteinExistence type="inferred from homology"/>
<dbReference type="EMBL" id="UFQT01002656">
    <property type="protein sequence ID" value="SSX33878.1"/>
    <property type="molecule type" value="Genomic_DNA"/>
</dbReference>
<dbReference type="Pfam" id="PF04005">
    <property type="entry name" value="Hus1"/>
    <property type="match status" value="1"/>
</dbReference>
<dbReference type="PIRSF" id="PIRSF011312">
    <property type="entry name" value="Cell_cycle_HUS1"/>
    <property type="match status" value="1"/>
</dbReference>
<dbReference type="InterPro" id="IPR016580">
    <property type="entry name" value="HUS1"/>
</dbReference>
<dbReference type="GO" id="GO:0035861">
    <property type="term" value="C:site of double-strand break"/>
    <property type="evidence" value="ECO:0007669"/>
    <property type="project" value="TreeGrafter"/>
</dbReference>
<organism evidence="5">
    <name type="scientific">Culicoides sonorensis</name>
    <name type="common">Biting midge</name>
    <dbReference type="NCBI Taxonomy" id="179676"/>
    <lineage>
        <taxon>Eukaryota</taxon>
        <taxon>Metazoa</taxon>
        <taxon>Ecdysozoa</taxon>
        <taxon>Arthropoda</taxon>
        <taxon>Hexapoda</taxon>
        <taxon>Insecta</taxon>
        <taxon>Pterygota</taxon>
        <taxon>Neoptera</taxon>
        <taxon>Endopterygota</taxon>
        <taxon>Diptera</taxon>
        <taxon>Nematocera</taxon>
        <taxon>Chironomoidea</taxon>
        <taxon>Ceratopogonidae</taxon>
        <taxon>Ceratopogoninae</taxon>
        <taxon>Culicoides</taxon>
        <taxon>Monoculicoides</taxon>
    </lineage>
</organism>